<feature type="transmembrane region" description="Helical" evidence="2">
    <location>
        <begin position="254"/>
        <end position="273"/>
    </location>
</feature>
<dbReference type="Proteomes" id="UP000594263">
    <property type="component" value="Unplaced"/>
</dbReference>
<dbReference type="Gramene" id="Kaladp0001s0008.1.v1.1">
    <property type="protein sequence ID" value="Kaladp0001s0008.1.v1.1.CDS.1"/>
    <property type="gene ID" value="Kaladp0001s0008.v1.1"/>
</dbReference>
<organism evidence="4 5">
    <name type="scientific">Kalanchoe fedtschenkoi</name>
    <name type="common">Lavender scallops</name>
    <name type="synonym">South American air plant</name>
    <dbReference type="NCBI Taxonomy" id="63787"/>
    <lineage>
        <taxon>Eukaryota</taxon>
        <taxon>Viridiplantae</taxon>
        <taxon>Streptophyta</taxon>
        <taxon>Embryophyta</taxon>
        <taxon>Tracheophyta</taxon>
        <taxon>Spermatophyta</taxon>
        <taxon>Magnoliopsida</taxon>
        <taxon>eudicotyledons</taxon>
        <taxon>Gunneridae</taxon>
        <taxon>Pentapetalae</taxon>
        <taxon>Saxifragales</taxon>
        <taxon>Crassulaceae</taxon>
        <taxon>Kalanchoe</taxon>
    </lineage>
</organism>
<dbReference type="Pfam" id="PF00168">
    <property type="entry name" value="C2"/>
    <property type="match status" value="1"/>
</dbReference>
<dbReference type="InterPro" id="IPR035892">
    <property type="entry name" value="C2_domain_sf"/>
</dbReference>
<feature type="compositionally biased region" description="Pro residues" evidence="1">
    <location>
        <begin position="195"/>
        <end position="212"/>
    </location>
</feature>
<keyword evidence="5" id="KW-1185">Reference proteome</keyword>
<dbReference type="AlphaFoldDB" id="A0A7N0SV31"/>
<accession>A0A7N0SV31</accession>
<dbReference type="InterPro" id="IPR044750">
    <property type="entry name" value="C2_SRC2/BAP"/>
</dbReference>
<sequence length="312" mass="32694">MESRTLEISVRSASGLKELNTIGKMDPYVTVSLSSGPSSKQKTEVDTDGGKNPKWKGKPMSFVVNEEDMNVTLVFRIMAEKPFGDKEVGEVNVPVKDLLSEGGAAEKHLSYSVTTPSGKPKGTLNFSYKIGENVVATSTRNVSEANVAAYAPPVAGGPSQHFPGLYPPPPPQPHYGSAGPYPYPYPYPYPPPPHQAGYYPPPPQPAGYPPPAGGYQPQQQGYGYPAGAPPPGPYGYPLQTQMVKPTKSKKKTSGFGLAAIGAGAGLLGGLLLGDIVSDAVGDFDFEAGDVGAVANGGEYLYADGHNPALDLI</sequence>
<feature type="domain" description="C2" evidence="3">
    <location>
        <begin position="1"/>
        <end position="108"/>
    </location>
</feature>
<protein>
    <recommendedName>
        <fullName evidence="3">C2 domain-containing protein</fullName>
    </recommendedName>
</protein>
<evidence type="ECO:0000313" key="4">
    <source>
        <dbReference type="EnsemblPlants" id="Kaladp0001s0008.1.v1.1.CDS.1"/>
    </source>
</evidence>
<dbReference type="PANTHER" id="PTHR32246:SF173">
    <property type="entry name" value="C2 DOMAIN-CONTAINING PROTEIN"/>
    <property type="match status" value="1"/>
</dbReference>
<dbReference type="Gene3D" id="2.60.40.150">
    <property type="entry name" value="C2 domain"/>
    <property type="match status" value="1"/>
</dbReference>
<dbReference type="PANTHER" id="PTHR32246">
    <property type="entry name" value="INGRESSION PROTEIN FIC1"/>
    <property type="match status" value="1"/>
</dbReference>
<dbReference type="OMA" id="YPPQSHG"/>
<dbReference type="InterPro" id="IPR000008">
    <property type="entry name" value="C2_dom"/>
</dbReference>
<feature type="region of interest" description="Disordered" evidence="1">
    <location>
        <begin position="32"/>
        <end position="57"/>
    </location>
</feature>
<dbReference type="SUPFAM" id="SSF49562">
    <property type="entry name" value="C2 domain (Calcium/lipid-binding domain, CaLB)"/>
    <property type="match status" value="1"/>
</dbReference>
<feature type="compositionally biased region" description="Basic and acidic residues" evidence="1">
    <location>
        <begin position="41"/>
        <end position="51"/>
    </location>
</feature>
<dbReference type="GO" id="GO:0006952">
    <property type="term" value="P:defense response"/>
    <property type="evidence" value="ECO:0007669"/>
    <property type="project" value="InterPro"/>
</dbReference>
<feature type="compositionally biased region" description="Low complexity" evidence="1">
    <location>
        <begin position="213"/>
        <end position="226"/>
    </location>
</feature>
<name>A0A7N0SV31_KALFE</name>
<evidence type="ECO:0000256" key="1">
    <source>
        <dbReference type="SAM" id="MobiDB-lite"/>
    </source>
</evidence>
<evidence type="ECO:0000313" key="5">
    <source>
        <dbReference type="Proteomes" id="UP000594263"/>
    </source>
</evidence>
<dbReference type="PROSITE" id="PS50004">
    <property type="entry name" value="C2"/>
    <property type="match status" value="1"/>
</dbReference>
<keyword evidence="2" id="KW-0472">Membrane</keyword>
<keyword evidence="2" id="KW-1133">Transmembrane helix</keyword>
<proteinExistence type="predicted"/>
<reference evidence="4" key="1">
    <citation type="submission" date="2021-01" db="UniProtKB">
        <authorList>
            <consortium name="EnsemblPlants"/>
        </authorList>
    </citation>
    <scope>IDENTIFICATION</scope>
</reference>
<dbReference type="EnsemblPlants" id="Kaladp0001s0008.1.v1.1">
    <property type="protein sequence ID" value="Kaladp0001s0008.1.v1.1.CDS.1"/>
    <property type="gene ID" value="Kaladp0001s0008.v1.1"/>
</dbReference>
<dbReference type="CDD" id="cd04051">
    <property type="entry name" value="C2_SRC2_like"/>
    <property type="match status" value="1"/>
</dbReference>
<evidence type="ECO:0000256" key="2">
    <source>
        <dbReference type="SAM" id="Phobius"/>
    </source>
</evidence>
<evidence type="ECO:0000259" key="3">
    <source>
        <dbReference type="PROSITE" id="PS50004"/>
    </source>
</evidence>
<keyword evidence="2" id="KW-0812">Transmembrane</keyword>
<dbReference type="SMART" id="SM00239">
    <property type="entry name" value="C2"/>
    <property type="match status" value="1"/>
</dbReference>
<feature type="region of interest" description="Disordered" evidence="1">
    <location>
        <begin position="195"/>
        <end position="237"/>
    </location>
</feature>